<accession>A0A3A3FQU0</accession>
<evidence type="ECO:0000256" key="2">
    <source>
        <dbReference type="ARBA" id="ARBA00022448"/>
    </source>
</evidence>
<organism evidence="11 12">
    <name type="scientific">Noviherbaspirillum saxi</name>
    <dbReference type="NCBI Taxonomy" id="2320863"/>
    <lineage>
        <taxon>Bacteria</taxon>
        <taxon>Pseudomonadati</taxon>
        <taxon>Pseudomonadota</taxon>
        <taxon>Betaproteobacteria</taxon>
        <taxon>Burkholderiales</taxon>
        <taxon>Oxalobacteraceae</taxon>
        <taxon>Noviherbaspirillum</taxon>
    </lineage>
</organism>
<dbReference type="OrthoDB" id="8778618at2"/>
<evidence type="ECO:0000259" key="10">
    <source>
        <dbReference type="Pfam" id="PF11356"/>
    </source>
</evidence>
<feature type="compositionally biased region" description="Polar residues" evidence="9">
    <location>
        <begin position="260"/>
        <end position="279"/>
    </location>
</feature>
<keyword evidence="8" id="KW-0472">Membrane</keyword>
<feature type="compositionally biased region" description="Low complexity" evidence="9">
    <location>
        <begin position="232"/>
        <end position="243"/>
    </location>
</feature>
<evidence type="ECO:0000256" key="6">
    <source>
        <dbReference type="ARBA" id="ARBA00022927"/>
    </source>
</evidence>
<dbReference type="InterPro" id="IPR024961">
    <property type="entry name" value="T2SS_GspC_N"/>
</dbReference>
<dbReference type="Pfam" id="PF11356">
    <property type="entry name" value="T2SSC"/>
    <property type="match status" value="1"/>
</dbReference>
<dbReference type="AlphaFoldDB" id="A0A3A3FQU0"/>
<keyword evidence="2" id="KW-0813">Transport</keyword>
<evidence type="ECO:0000256" key="4">
    <source>
        <dbReference type="ARBA" id="ARBA00022519"/>
    </source>
</evidence>
<feature type="compositionally biased region" description="Low complexity" evidence="9">
    <location>
        <begin position="201"/>
        <end position="216"/>
    </location>
</feature>
<name>A0A3A3FQU0_9BURK</name>
<keyword evidence="3" id="KW-1003">Cell membrane</keyword>
<evidence type="ECO:0000313" key="11">
    <source>
        <dbReference type="EMBL" id="RJF97574.1"/>
    </source>
</evidence>
<comment type="caution">
    <text evidence="11">The sequence shown here is derived from an EMBL/GenBank/DDBJ whole genome shotgun (WGS) entry which is preliminary data.</text>
</comment>
<evidence type="ECO:0000313" key="12">
    <source>
        <dbReference type="Proteomes" id="UP000265955"/>
    </source>
</evidence>
<dbReference type="EMBL" id="QYUO01000001">
    <property type="protein sequence ID" value="RJF97574.1"/>
    <property type="molecule type" value="Genomic_DNA"/>
</dbReference>
<evidence type="ECO:0000256" key="5">
    <source>
        <dbReference type="ARBA" id="ARBA00022692"/>
    </source>
</evidence>
<evidence type="ECO:0000256" key="1">
    <source>
        <dbReference type="ARBA" id="ARBA00004533"/>
    </source>
</evidence>
<proteinExistence type="predicted"/>
<dbReference type="Proteomes" id="UP000265955">
    <property type="component" value="Unassembled WGS sequence"/>
</dbReference>
<feature type="compositionally biased region" description="Pro residues" evidence="9">
    <location>
        <begin position="170"/>
        <end position="182"/>
    </location>
</feature>
<dbReference type="GO" id="GO:0005886">
    <property type="term" value="C:plasma membrane"/>
    <property type="evidence" value="ECO:0007669"/>
    <property type="project" value="UniProtKB-SubCell"/>
</dbReference>
<feature type="compositionally biased region" description="Pro residues" evidence="9">
    <location>
        <begin position="191"/>
        <end position="200"/>
    </location>
</feature>
<keyword evidence="4" id="KW-0997">Cell inner membrane</keyword>
<evidence type="ECO:0000256" key="8">
    <source>
        <dbReference type="ARBA" id="ARBA00023136"/>
    </source>
</evidence>
<keyword evidence="12" id="KW-1185">Reference proteome</keyword>
<dbReference type="Gene3D" id="2.30.30.830">
    <property type="match status" value="1"/>
</dbReference>
<reference evidence="12" key="1">
    <citation type="submission" date="2018-09" db="EMBL/GenBank/DDBJ databases">
        <authorList>
            <person name="Zhu H."/>
        </authorList>
    </citation>
    <scope>NUCLEOTIDE SEQUENCE [LARGE SCALE GENOMIC DNA]</scope>
    <source>
        <strain evidence="12">K1R23-30</strain>
    </source>
</reference>
<evidence type="ECO:0000256" key="3">
    <source>
        <dbReference type="ARBA" id="ARBA00022475"/>
    </source>
</evidence>
<keyword evidence="7" id="KW-1133">Transmembrane helix</keyword>
<keyword evidence="6" id="KW-0653">Protein transport</keyword>
<feature type="region of interest" description="Disordered" evidence="9">
    <location>
        <begin position="127"/>
        <end position="289"/>
    </location>
</feature>
<keyword evidence="5" id="KW-0812">Transmembrane</keyword>
<dbReference type="RefSeq" id="WP_119767522.1">
    <property type="nucleotide sequence ID" value="NZ_QYUO01000001.1"/>
</dbReference>
<evidence type="ECO:0000256" key="7">
    <source>
        <dbReference type="ARBA" id="ARBA00022989"/>
    </source>
</evidence>
<feature type="compositionally biased region" description="Pro residues" evidence="9">
    <location>
        <begin position="217"/>
        <end position="231"/>
    </location>
</feature>
<evidence type="ECO:0000256" key="9">
    <source>
        <dbReference type="SAM" id="MobiDB-lite"/>
    </source>
</evidence>
<dbReference type="GO" id="GO:0015031">
    <property type="term" value="P:protein transport"/>
    <property type="evidence" value="ECO:0007669"/>
    <property type="project" value="UniProtKB-KW"/>
</dbReference>
<sequence>MKRLPLALSFVLFMLLCASIAYWGLQLFKPPLRPVAAPPRAAQPEVRPEAAAALFGGRTGLTQAASNFQLRGVIFSGNARDSVAILSTEGKPAQAVRVDMEVVPGVTVKEVHRGYVVLSDNGVSKRVELPEDAKGGVETTPPVSTSPNPPGQGRNFPPPTRAQAATGATPAPPTPPAAPPVPANQQVQPQLRPPPAPATPVQPAAPQTPQVGAGTPSPTPPLTPQNAPAPPGQAITAPPTVVVTPPPAIQSGVTGAPLTNAPNAVPNTLPVTPPATGSTVPGEPPLQSR</sequence>
<feature type="domain" description="Type II secretion system protein GspC N-terminal" evidence="10">
    <location>
        <begin position="63"/>
        <end position="126"/>
    </location>
</feature>
<comment type="subcellular location">
    <subcellularLocation>
        <location evidence="1">Cell inner membrane</location>
    </subcellularLocation>
</comment>
<protein>
    <recommendedName>
        <fullName evidence="10">Type II secretion system protein GspC N-terminal domain-containing protein</fullName>
    </recommendedName>
</protein>
<gene>
    <name evidence="11" type="ORF">D3871_02795</name>
</gene>